<dbReference type="RefSeq" id="WP_272420235.1">
    <property type="nucleotide sequence ID" value="NZ_JAGTJJ010000005.1"/>
</dbReference>
<dbReference type="InterPro" id="IPR037401">
    <property type="entry name" value="SnoaL-like"/>
</dbReference>
<dbReference type="Pfam" id="PF12680">
    <property type="entry name" value="SnoaL_2"/>
    <property type="match status" value="1"/>
</dbReference>
<name>A0A9X3X522_9BACT</name>
<gene>
    <name evidence="2" type="ORF">KEG57_13720</name>
</gene>
<accession>A0A9X3X522</accession>
<evidence type="ECO:0000259" key="1">
    <source>
        <dbReference type="Pfam" id="PF12680"/>
    </source>
</evidence>
<keyword evidence="3" id="KW-1185">Reference proteome</keyword>
<dbReference type="SUPFAM" id="SSF54427">
    <property type="entry name" value="NTF2-like"/>
    <property type="match status" value="1"/>
</dbReference>
<sequence length="122" mass="13854">MDAALVVRSVWEGMEARNWGAVRRLVADDVVVTWPQTRERIRGADTFVEVNRTYPGDWHITVEEVLAEGERAAARVTIVLGKDVFYASGFYRVRNGQIVEATEMFGDPGEPPYDRSHLTERD</sequence>
<feature type="domain" description="SnoaL-like" evidence="1">
    <location>
        <begin position="7"/>
        <end position="100"/>
    </location>
</feature>
<dbReference type="Proteomes" id="UP001151081">
    <property type="component" value="Unassembled WGS sequence"/>
</dbReference>
<evidence type="ECO:0000313" key="3">
    <source>
        <dbReference type="Proteomes" id="UP001151081"/>
    </source>
</evidence>
<organism evidence="2 3">
    <name type="scientific">Polyangium jinanense</name>
    <dbReference type="NCBI Taxonomy" id="2829994"/>
    <lineage>
        <taxon>Bacteria</taxon>
        <taxon>Pseudomonadati</taxon>
        <taxon>Myxococcota</taxon>
        <taxon>Polyangia</taxon>
        <taxon>Polyangiales</taxon>
        <taxon>Polyangiaceae</taxon>
        <taxon>Polyangium</taxon>
    </lineage>
</organism>
<dbReference type="InterPro" id="IPR032710">
    <property type="entry name" value="NTF2-like_dom_sf"/>
</dbReference>
<dbReference type="EMBL" id="JAGTJJ010000005">
    <property type="protein sequence ID" value="MDC3981566.1"/>
    <property type="molecule type" value="Genomic_DNA"/>
</dbReference>
<proteinExistence type="predicted"/>
<evidence type="ECO:0000313" key="2">
    <source>
        <dbReference type="EMBL" id="MDC3981566.1"/>
    </source>
</evidence>
<dbReference type="Gene3D" id="3.10.450.50">
    <property type="match status" value="1"/>
</dbReference>
<protein>
    <submittedName>
        <fullName evidence="2">Nuclear transport factor 2 family protein</fullName>
    </submittedName>
</protein>
<comment type="caution">
    <text evidence="2">The sequence shown here is derived from an EMBL/GenBank/DDBJ whole genome shotgun (WGS) entry which is preliminary data.</text>
</comment>
<dbReference type="AlphaFoldDB" id="A0A9X3X522"/>
<reference evidence="2 3" key="1">
    <citation type="submission" date="2021-04" db="EMBL/GenBank/DDBJ databases">
        <title>Genome analysis of Polyangium sp.</title>
        <authorList>
            <person name="Li Y."/>
            <person name="Wang J."/>
        </authorList>
    </citation>
    <scope>NUCLEOTIDE SEQUENCE [LARGE SCALE GENOMIC DNA]</scope>
    <source>
        <strain evidence="2 3">SDU14</strain>
    </source>
</reference>